<evidence type="ECO:0000313" key="6">
    <source>
        <dbReference type="Proteomes" id="UP000521017"/>
    </source>
</evidence>
<dbReference type="GO" id="GO:0003677">
    <property type="term" value="F:DNA binding"/>
    <property type="evidence" value="ECO:0007669"/>
    <property type="project" value="UniProtKB-KW"/>
</dbReference>
<dbReference type="PANTHER" id="PTHR40661:SF1">
    <property type="entry name" value="HTH CRO_C1-TYPE DOMAIN-CONTAINING PROTEIN"/>
    <property type="match status" value="1"/>
</dbReference>
<evidence type="ECO:0000256" key="2">
    <source>
        <dbReference type="ARBA" id="ARBA00023125"/>
    </source>
</evidence>
<evidence type="ECO:0000256" key="1">
    <source>
        <dbReference type="ARBA" id="ARBA00023015"/>
    </source>
</evidence>
<gene>
    <name evidence="5" type="ORF">HDF25_000203</name>
</gene>
<evidence type="ECO:0000313" key="5">
    <source>
        <dbReference type="EMBL" id="MBB6498079.1"/>
    </source>
</evidence>
<dbReference type="InterPro" id="IPR039418">
    <property type="entry name" value="LexA-like"/>
</dbReference>
<sequence length="230" mass="25951">MDITKKINDIAVSFFDDNNSKFAAAMGTSEANIRNYRSKTSPKIEFIVKLCNNLKISFEWMFNNSGEMIASKNPDLPSPANKTLSITEDNLKSQRIPLYEMNTQTSLTQLFDKNRPIIDYITIPNLPKSDGALHIRGDGMYPLLKSGDIAIYKKVSNLEDGIYYGEMYLLSIDIDGDEATIVKYVHKSDKGDQYINLTSYNTNHASKDVNLKYIKTMALIKASVSFNTIM</sequence>
<dbReference type="Gene3D" id="2.10.109.10">
    <property type="entry name" value="Umud Fragment, subunit A"/>
    <property type="match status" value="1"/>
</dbReference>
<dbReference type="RefSeq" id="WP_184621867.1">
    <property type="nucleotide sequence ID" value="NZ_JACHCC010000001.1"/>
</dbReference>
<dbReference type="InterPro" id="IPR036286">
    <property type="entry name" value="LexA/Signal_pep-like_sf"/>
</dbReference>
<dbReference type="SUPFAM" id="SSF51306">
    <property type="entry name" value="LexA/Signal peptidase"/>
    <property type="match status" value="1"/>
</dbReference>
<evidence type="ECO:0000256" key="3">
    <source>
        <dbReference type="ARBA" id="ARBA00023163"/>
    </source>
</evidence>
<dbReference type="Pfam" id="PF00717">
    <property type="entry name" value="Peptidase_S24"/>
    <property type="match status" value="1"/>
</dbReference>
<feature type="domain" description="HTH cro/C1-type" evidence="4">
    <location>
        <begin position="20"/>
        <end position="61"/>
    </location>
</feature>
<keyword evidence="2" id="KW-0238">DNA-binding</keyword>
<dbReference type="AlphaFoldDB" id="A0A7X0MGH0"/>
<accession>A0A7X0MGH0</accession>
<dbReference type="InterPro" id="IPR001387">
    <property type="entry name" value="Cro/C1-type_HTH"/>
</dbReference>
<name>A0A7X0MGH0_9SPHI</name>
<comment type="caution">
    <text evidence="5">The sequence shown here is derived from an EMBL/GenBank/DDBJ whole genome shotgun (WGS) entry which is preliminary data.</text>
</comment>
<dbReference type="InterPro" id="IPR010982">
    <property type="entry name" value="Lambda_DNA-bd_dom_sf"/>
</dbReference>
<dbReference type="CDD" id="cd06529">
    <property type="entry name" value="S24_LexA-like"/>
    <property type="match status" value="1"/>
</dbReference>
<dbReference type="Proteomes" id="UP000521017">
    <property type="component" value="Unassembled WGS sequence"/>
</dbReference>
<dbReference type="EMBL" id="JACHCC010000001">
    <property type="protein sequence ID" value="MBB6498079.1"/>
    <property type="molecule type" value="Genomic_DNA"/>
</dbReference>
<protein>
    <submittedName>
        <fullName evidence="5">Transcriptional regulator with XRE-family HTH domain</fullName>
    </submittedName>
</protein>
<dbReference type="InterPro" id="IPR015927">
    <property type="entry name" value="Peptidase_S24_S26A/B/C"/>
</dbReference>
<dbReference type="PROSITE" id="PS50943">
    <property type="entry name" value="HTH_CROC1"/>
    <property type="match status" value="1"/>
</dbReference>
<dbReference type="PANTHER" id="PTHR40661">
    <property type="match status" value="1"/>
</dbReference>
<reference evidence="5 6" key="1">
    <citation type="submission" date="2020-08" db="EMBL/GenBank/DDBJ databases">
        <title>Genomic Encyclopedia of Type Strains, Phase IV (KMG-V): Genome sequencing to study the core and pangenomes of soil and plant-associated prokaryotes.</title>
        <authorList>
            <person name="Whitman W."/>
        </authorList>
    </citation>
    <scope>NUCLEOTIDE SEQUENCE [LARGE SCALE GENOMIC DNA]</scope>
    <source>
        <strain evidence="5 6">M2T3</strain>
    </source>
</reference>
<organism evidence="5 6">
    <name type="scientific">Pedobacter cryoconitis</name>
    <dbReference type="NCBI Taxonomy" id="188932"/>
    <lineage>
        <taxon>Bacteria</taxon>
        <taxon>Pseudomonadati</taxon>
        <taxon>Bacteroidota</taxon>
        <taxon>Sphingobacteriia</taxon>
        <taxon>Sphingobacteriales</taxon>
        <taxon>Sphingobacteriaceae</taxon>
        <taxon>Pedobacter</taxon>
    </lineage>
</organism>
<keyword evidence="3" id="KW-0804">Transcription</keyword>
<evidence type="ECO:0000259" key="4">
    <source>
        <dbReference type="PROSITE" id="PS50943"/>
    </source>
</evidence>
<proteinExistence type="predicted"/>
<dbReference type="Gene3D" id="1.10.260.40">
    <property type="entry name" value="lambda repressor-like DNA-binding domains"/>
    <property type="match status" value="1"/>
</dbReference>
<keyword evidence="1" id="KW-0805">Transcription regulation</keyword>